<dbReference type="RefSeq" id="WP_176614625.1">
    <property type="nucleotide sequence ID" value="NZ_JABXXR010000177.1"/>
</dbReference>
<proteinExistence type="inferred from homology"/>
<dbReference type="Gene3D" id="1.10.10.10">
    <property type="entry name" value="Winged helix-like DNA-binding domain superfamily/Winged helix DNA-binding domain"/>
    <property type="match status" value="1"/>
</dbReference>
<evidence type="ECO:0000313" key="6">
    <source>
        <dbReference type="EMBL" id="NVN41751.1"/>
    </source>
</evidence>
<dbReference type="PRINTS" id="PR00039">
    <property type="entry name" value="HTHLYSR"/>
</dbReference>
<evidence type="ECO:0000313" key="7">
    <source>
        <dbReference type="Proteomes" id="UP000585665"/>
    </source>
</evidence>
<dbReference type="GO" id="GO:0043565">
    <property type="term" value="F:sequence-specific DNA binding"/>
    <property type="evidence" value="ECO:0007669"/>
    <property type="project" value="TreeGrafter"/>
</dbReference>
<evidence type="ECO:0000256" key="1">
    <source>
        <dbReference type="ARBA" id="ARBA00009437"/>
    </source>
</evidence>
<sequence length="304" mass="33165">MLDRVTSMQVFVRVTQLGSLAAAARSLGLSQTMVTKHVAALESRLGVVLFHRSTRRLSLTEAGRLYLERCQRVLSDLDEMEQEVALEGGEPRGTLRLNAPVSFAVRHLGPILPEFSRRYPLVSVELGLNDRLVDLIEEGWDLTLRIRRMVPSSLRARKLASIRMVVCAAPSYLDRHGTPATVAELEHHVCLGYTLSDAVGVGRWRFGPQGSRSVPVRGSLSANNGDVLCAAAIAGQGIIYQPLFLVADALRDGALRVLTLDEAPVEEAGLHAVYAPAAVVPLKVRAMIAFLLECYTPVAPWDVL</sequence>
<organism evidence="6 7">
    <name type="scientific">Ameyamaea chiangmaiensis</name>
    <dbReference type="NCBI Taxonomy" id="442969"/>
    <lineage>
        <taxon>Bacteria</taxon>
        <taxon>Pseudomonadati</taxon>
        <taxon>Pseudomonadota</taxon>
        <taxon>Alphaproteobacteria</taxon>
        <taxon>Acetobacterales</taxon>
        <taxon>Acetobacteraceae</taxon>
        <taxon>Ameyamaea</taxon>
    </lineage>
</organism>
<dbReference type="SUPFAM" id="SSF46785">
    <property type="entry name" value="Winged helix' DNA-binding domain"/>
    <property type="match status" value="1"/>
</dbReference>
<dbReference type="CDD" id="cd08422">
    <property type="entry name" value="PBP2_CrgA_like"/>
    <property type="match status" value="1"/>
</dbReference>
<dbReference type="FunFam" id="1.10.10.10:FF:000001">
    <property type="entry name" value="LysR family transcriptional regulator"/>
    <property type="match status" value="1"/>
</dbReference>
<dbReference type="InterPro" id="IPR058163">
    <property type="entry name" value="LysR-type_TF_proteobact-type"/>
</dbReference>
<comment type="similarity">
    <text evidence="1">Belongs to the LysR transcriptional regulatory family.</text>
</comment>
<dbReference type="PANTHER" id="PTHR30537:SF5">
    <property type="entry name" value="HTH-TYPE TRANSCRIPTIONAL ACTIVATOR TTDR-RELATED"/>
    <property type="match status" value="1"/>
</dbReference>
<dbReference type="AlphaFoldDB" id="A0A850PKB9"/>
<name>A0A850PKB9_9PROT</name>
<dbReference type="InterPro" id="IPR036390">
    <property type="entry name" value="WH_DNA-bd_sf"/>
</dbReference>
<keyword evidence="2" id="KW-0805">Transcription regulation</keyword>
<dbReference type="GO" id="GO:0003700">
    <property type="term" value="F:DNA-binding transcription factor activity"/>
    <property type="evidence" value="ECO:0007669"/>
    <property type="project" value="InterPro"/>
</dbReference>
<keyword evidence="7" id="KW-1185">Reference proteome</keyword>
<protein>
    <submittedName>
        <fullName evidence="6">LysR family transcriptional regulator</fullName>
    </submittedName>
</protein>
<keyword evidence="3" id="KW-0238">DNA-binding</keyword>
<dbReference type="FunFam" id="3.40.190.290:FF:000001">
    <property type="entry name" value="Transcriptional regulator, LysR family"/>
    <property type="match status" value="1"/>
</dbReference>
<gene>
    <name evidence="6" type="ORF">HUK82_14445</name>
</gene>
<dbReference type="PROSITE" id="PS50931">
    <property type="entry name" value="HTH_LYSR"/>
    <property type="match status" value="1"/>
</dbReference>
<evidence type="ECO:0000256" key="4">
    <source>
        <dbReference type="ARBA" id="ARBA00023163"/>
    </source>
</evidence>
<dbReference type="EMBL" id="JABXXR010000177">
    <property type="protein sequence ID" value="NVN41751.1"/>
    <property type="molecule type" value="Genomic_DNA"/>
</dbReference>
<evidence type="ECO:0000256" key="2">
    <source>
        <dbReference type="ARBA" id="ARBA00023015"/>
    </source>
</evidence>
<dbReference type="Pfam" id="PF00126">
    <property type="entry name" value="HTH_1"/>
    <property type="match status" value="1"/>
</dbReference>
<evidence type="ECO:0000259" key="5">
    <source>
        <dbReference type="PROSITE" id="PS50931"/>
    </source>
</evidence>
<accession>A0A850PKB9</accession>
<dbReference type="Proteomes" id="UP000585665">
    <property type="component" value="Unassembled WGS sequence"/>
</dbReference>
<keyword evidence="4" id="KW-0804">Transcription</keyword>
<reference evidence="6 7" key="1">
    <citation type="submission" date="2020-06" db="EMBL/GenBank/DDBJ databases">
        <title>Description of novel acetic acid bacteria.</title>
        <authorList>
            <person name="Sombolestani A."/>
        </authorList>
    </citation>
    <scope>NUCLEOTIDE SEQUENCE [LARGE SCALE GENOMIC DNA]</scope>
    <source>
        <strain evidence="6 7">LMG 27010</strain>
    </source>
</reference>
<dbReference type="SUPFAM" id="SSF53850">
    <property type="entry name" value="Periplasmic binding protein-like II"/>
    <property type="match status" value="1"/>
</dbReference>
<dbReference type="InterPro" id="IPR005119">
    <property type="entry name" value="LysR_subst-bd"/>
</dbReference>
<dbReference type="GO" id="GO:0006351">
    <property type="term" value="P:DNA-templated transcription"/>
    <property type="evidence" value="ECO:0007669"/>
    <property type="project" value="TreeGrafter"/>
</dbReference>
<evidence type="ECO:0000256" key="3">
    <source>
        <dbReference type="ARBA" id="ARBA00023125"/>
    </source>
</evidence>
<comment type="caution">
    <text evidence="6">The sequence shown here is derived from an EMBL/GenBank/DDBJ whole genome shotgun (WGS) entry which is preliminary data.</text>
</comment>
<dbReference type="Pfam" id="PF03466">
    <property type="entry name" value="LysR_substrate"/>
    <property type="match status" value="1"/>
</dbReference>
<feature type="domain" description="HTH lysR-type" evidence="5">
    <location>
        <begin position="3"/>
        <end position="60"/>
    </location>
</feature>
<dbReference type="InterPro" id="IPR000847">
    <property type="entry name" value="LysR_HTH_N"/>
</dbReference>
<dbReference type="PANTHER" id="PTHR30537">
    <property type="entry name" value="HTH-TYPE TRANSCRIPTIONAL REGULATOR"/>
    <property type="match status" value="1"/>
</dbReference>
<dbReference type="InterPro" id="IPR036388">
    <property type="entry name" value="WH-like_DNA-bd_sf"/>
</dbReference>
<dbReference type="Gene3D" id="3.40.190.290">
    <property type="match status" value="1"/>
</dbReference>